<evidence type="ECO:0000313" key="1">
    <source>
        <dbReference type="EMBL" id="MBE9212160.1"/>
    </source>
</evidence>
<dbReference type="AlphaFoldDB" id="A0A8J7F0C7"/>
<organism evidence="1 2">
    <name type="scientific">Plectonema cf. radiosum LEGE 06105</name>
    <dbReference type="NCBI Taxonomy" id="945769"/>
    <lineage>
        <taxon>Bacteria</taxon>
        <taxon>Bacillati</taxon>
        <taxon>Cyanobacteriota</taxon>
        <taxon>Cyanophyceae</taxon>
        <taxon>Oscillatoriophycideae</taxon>
        <taxon>Oscillatoriales</taxon>
        <taxon>Microcoleaceae</taxon>
        <taxon>Plectonema</taxon>
    </lineage>
</organism>
<accession>A0A8J7F0C7</accession>
<comment type="caution">
    <text evidence="1">The sequence shown here is derived from an EMBL/GenBank/DDBJ whole genome shotgun (WGS) entry which is preliminary data.</text>
</comment>
<dbReference type="Proteomes" id="UP000620559">
    <property type="component" value="Unassembled WGS sequence"/>
</dbReference>
<dbReference type="EMBL" id="JADEWL010000011">
    <property type="protein sequence ID" value="MBE9212160.1"/>
    <property type="molecule type" value="Genomic_DNA"/>
</dbReference>
<protein>
    <submittedName>
        <fullName evidence="1">Uncharacterized protein</fullName>
    </submittedName>
</protein>
<sequence>MMSSEQRQNQYYGLIEELLKCPNGKEPELIEANSELLDAEFIKLMMQVATSFAHNGNEDGAKFLIYIARELSKQLGFYPQVPKKE</sequence>
<reference evidence="1" key="1">
    <citation type="submission" date="2020-10" db="EMBL/GenBank/DDBJ databases">
        <authorList>
            <person name="Castelo-Branco R."/>
            <person name="Eusebio N."/>
            <person name="Adriana R."/>
            <person name="Vieira A."/>
            <person name="Brugerolle De Fraissinette N."/>
            <person name="Rezende De Castro R."/>
            <person name="Schneider M.P."/>
            <person name="Vasconcelos V."/>
            <person name="Leao P.N."/>
        </authorList>
    </citation>
    <scope>NUCLEOTIDE SEQUENCE</scope>
    <source>
        <strain evidence="1">LEGE 06105</strain>
    </source>
</reference>
<gene>
    <name evidence="1" type="ORF">IQ247_05440</name>
</gene>
<evidence type="ECO:0000313" key="2">
    <source>
        <dbReference type="Proteomes" id="UP000620559"/>
    </source>
</evidence>
<proteinExistence type="predicted"/>
<name>A0A8J7F0C7_9CYAN</name>
<dbReference type="RefSeq" id="WP_193917837.1">
    <property type="nucleotide sequence ID" value="NZ_JADEWL010000011.1"/>
</dbReference>
<keyword evidence="2" id="KW-1185">Reference proteome</keyword>